<gene>
    <name evidence="2" type="ORF">S06H3_29528</name>
</gene>
<protein>
    <submittedName>
        <fullName evidence="2">Uncharacterized protein</fullName>
    </submittedName>
</protein>
<evidence type="ECO:0000256" key="1">
    <source>
        <dbReference type="SAM" id="Phobius"/>
    </source>
</evidence>
<keyword evidence="1" id="KW-0472">Membrane</keyword>
<evidence type="ECO:0000313" key="2">
    <source>
        <dbReference type="EMBL" id="GAI21817.1"/>
    </source>
</evidence>
<comment type="caution">
    <text evidence="2">The sequence shown here is derived from an EMBL/GenBank/DDBJ whole genome shotgun (WGS) entry which is preliminary data.</text>
</comment>
<proteinExistence type="predicted"/>
<dbReference type="AlphaFoldDB" id="X1LR12"/>
<keyword evidence="1" id="KW-1133">Transmembrane helix</keyword>
<name>X1LR12_9ZZZZ</name>
<organism evidence="2">
    <name type="scientific">marine sediment metagenome</name>
    <dbReference type="NCBI Taxonomy" id="412755"/>
    <lineage>
        <taxon>unclassified sequences</taxon>
        <taxon>metagenomes</taxon>
        <taxon>ecological metagenomes</taxon>
    </lineage>
</organism>
<keyword evidence="1" id="KW-0812">Transmembrane</keyword>
<dbReference type="EMBL" id="BARV01017306">
    <property type="protein sequence ID" value="GAI21817.1"/>
    <property type="molecule type" value="Genomic_DNA"/>
</dbReference>
<reference evidence="2" key="1">
    <citation type="journal article" date="2014" name="Front. Microbiol.">
        <title>High frequency of phylogenetically diverse reductive dehalogenase-homologous genes in deep subseafloor sedimentary metagenomes.</title>
        <authorList>
            <person name="Kawai M."/>
            <person name="Futagami T."/>
            <person name="Toyoda A."/>
            <person name="Takaki Y."/>
            <person name="Nishi S."/>
            <person name="Hori S."/>
            <person name="Arai W."/>
            <person name="Tsubouchi T."/>
            <person name="Morono Y."/>
            <person name="Uchiyama I."/>
            <person name="Ito T."/>
            <person name="Fujiyama A."/>
            <person name="Inagaki F."/>
            <person name="Takami H."/>
        </authorList>
    </citation>
    <scope>NUCLEOTIDE SEQUENCE</scope>
    <source>
        <strain evidence="2">Expedition CK06-06</strain>
    </source>
</reference>
<feature type="transmembrane region" description="Helical" evidence="1">
    <location>
        <begin position="252"/>
        <end position="272"/>
    </location>
</feature>
<sequence length="274" mass="31024">YDIIISDTDENEMTVEFRVTAVTEVTLDPAMAPNKYNLTIEGCNFADKVDEEVEFVLYNATDEWDMDVYQNKAGDDPVKTGKDGNFTGWWLVLEDDTLSLGDYTINVTGYDDFFVQVPFSVVEARVSVAPRKPLFDRGDTIQFNVKNDFDFIDSYMKIWDPDDNLYWQTEVFKDWVKAGDLYSVPYYLQTSGMNPMELTQDAPLGTWTYVFYETGTTQLTNGTFEVGPSTESLLTDQIAALSEELGIDIDTLLLFAILALSAGLTISHYFLVRA</sequence>
<accession>X1LR12</accession>
<feature type="non-terminal residue" evidence="2">
    <location>
        <position position="1"/>
    </location>
</feature>